<reference evidence="2 3" key="1">
    <citation type="submission" date="2019-12" db="EMBL/GenBank/DDBJ databases">
        <authorList>
            <person name="Alioto T."/>
            <person name="Alioto T."/>
            <person name="Gomez Garrido J."/>
        </authorList>
    </citation>
    <scope>NUCLEOTIDE SEQUENCE [LARGE SCALE GENOMIC DNA]</scope>
</reference>
<dbReference type="OrthoDB" id="1302742at2759"/>
<comment type="caution">
    <text evidence="2">The sequence shown here is derived from an EMBL/GenBank/DDBJ whole genome shotgun (WGS) entry which is preliminary data.</text>
</comment>
<evidence type="ECO:0000256" key="1">
    <source>
        <dbReference type="SAM" id="MobiDB-lite"/>
    </source>
</evidence>
<sequence length="243" mass="27844">MTMLYMTEVVAQTDQFIVLGPVQSQVIRVGHSDVHIDDGDYVDPPPKWKGTSIDGDSSSGESKSADITDRRTHDSEDQLSNNDDKLLEDLDQQMKKKFNDKDDAIRLPFSISQYLVGNKTWWYELVSREVSLNSSHMNVCFYYIRQVARIGKNLKFIATTTDSLFQTKLKHMYPRFKDIANVFVIHDRLIDDITSARIPLSIPWAKVDLVLIPLLPTIKSNWMLGVLDIKTHTLRVLNSSRKT</sequence>
<feature type="region of interest" description="Disordered" evidence="1">
    <location>
        <begin position="35"/>
        <end position="84"/>
    </location>
</feature>
<accession>A0A8S0VPE6</accession>
<protein>
    <recommendedName>
        <fullName evidence="4">Ubiquitin-like protease family profile domain-containing protein</fullName>
    </recommendedName>
</protein>
<organism evidence="2 3">
    <name type="scientific">Olea europaea subsp. europaea</name>
    <dbReference type="NCBI Taxonomy" id="158383"/>
    <lineage>
        <taxon>Eukaryota</taxon>
        <taxon>Viridiplantae</taxon>
        <taxon>Streptophyta</taxon>
        <taxon>Embryophyta</taxon>
        <taxon>Tracheophyta</taxon>
        <taxon>Spermatophyta</taxon>
        <taxon>Magnoliopsida</taxon>
        <taxon>eudicotyledons</taxon>
        <taxon>Gunneridae</taxon>
        <taxon>Pentapetalae</taxon>
        <taxon>asterids</taxon>
        <taxon>lamiids</taxon>
        <taxon>Lamiales</taxon>
        <taxon>Oleaceae</taxon>
        <taxon>Oleeae</taxon>
        <taxon>Olea</taxon>
    </lineage>
</organism>
<evidence type="ECO:0000313" key="3">
    <source>
        <dbReference type="Proteomes" id="UP000594638"/>
    </source>
</evidence>
<dbReference type="EMBL" id="CACTIH010010826">
    <property type="protein sequence ID" value="CAA3033732.1"/>
    <property type="molecule type" value="Genomic_DNA"/>
</dbReference>
<evidence type="ECO:0008006" key="4">
    <source>
        <dbReference type="Google" id="ProtNLM"/>
    </source>
</evidence>
<dbReference type="Proteomes" id="UP000594638">
    <property type="component" value="Unassembled WGS sequence"/>
</dbReference>
<gene>
    <name evidence="2" type="ORF">OLEA9_A075356</name>
</gene>
<dbReference type="Gramene" id="OE9A075356T1">
    <property type="protein sequence ID" value="OE9A075356C1"/>
    <property type="gene ID" value="OE9A075356"/>
</dbReference>
<keyword evidence="3" id="KW-1185">Reference proteome</keyword>
<dbReference type="Gene3D" id="3.40.395.10">
    <property type="entry name" value="Adenoviral Proteinase, Chain A"/>
    <property type="match status" value="1"/>
</dbReference>
<evidence type="ECO:0000313" key="2">
    <source>
        <dbReference type="EMBL" id="CAA3033732.1"/>
    </source>
</evidence>
<name>A0A8S0VPE6_OLEEU</name>
<feature type="compositionally biased region" description="Basic and acidic residues" evidence="1">
    <location>
        <begin position="63"/>
        <end position="84"/>
    </location>
</feature>
<dbReference type="AlphaFoldDB" id="A0A8S0VPE6"/>
<proteinExistence type="predicted"/>